<dbReference type="InterPro" id="IPR011049">
    <property type="entry name" value="Serralysin-like_metalloprot_C"/>
</dbReference>
<dbReference type="InterPro" id="IPR044016">
    <property type="entry name" value="Big_13"/>
</dbReference>
<dbReference type="Gene3D" id="2.60.40.10">
    <property type="entry name" value="Immunoglobulins"/>
    <property type="match status" value="2"/>
</dbReference>
<name>A0A089PX70_9ENTR</name>
<dbReference type="InterPro" id="IPR018511">
    <property type="entry name" value="Hemolysin-typ_Ca-bd_CS"/>
</dbReference>
<keyword evidence="1" id="KW-0106">Calcium</keyword>
<dbReference type="EMBL" id="CP009451">
    <property type="protein sequence ID" value="AIR03536.1"/>
    <property type="molecule type" value="Genomic_DNA"/>
</dbReference>
<accession>A0A089PX70</accession>
<dbReference type="SUPFAM" id="SSF51120">
    <property type="entry name" value="beta-Roll"/>
    <property type="match status" value="1"/>
</dbReference>
<dbReference type="NCBIfam" id="TIGR03661">
    <property type="entry name" value="T1SS_VCA0849"/>
    <property type="match status" value="1"/>
</dbReference>
<dbReference type="OrthoDB" id="8481600at2"/>
<gene>
    <name evidence="4" type="ORF">JT31_02560</name>
</gene>
<feature type="region of interest" description="Disordered" evidence="2">
    <location>
        <begin position="668"/>
        <end position="697"/>
    </location>
</feature>
<dbReference type="InterPro" id="IPR001343">
    <property type="entry name" value="Hemolysn_Ca-bd"/>
</dbReference>
<sequence>MATADTKITLNNIALSDVKEIKVADTDLVITLRSGKRAVIKDGALRSMIDSQFKIQFTDKEIEGAALLRMAGKMEVSELSDVAVASADQSNEDVLVSDSGASDNKTAGSASAVSENATSTAVAPDGIFATILKWAPTATIIGAVGAVAGVFLGGGGGGGESGGATTTTTLPPTSTPVPTKLDLTKASIDGVNAIEAQSTDGVVSVVAASGTVVSLSFAGTNGTVTRQVTGAGAELPVAITLTAEELAQLGQGNIVVTGSTSSGQVLPAVNFLLDTIAPDVAEALLDKKSDSGVKNDDFITAKNNLSFNVKGELGATVKIYNDSNNNNKLDEGELIGQTTLKGSAQGVVDVAYLAQGEYNNLKVLQEDITGNQSASTKLADITIDNTVPDSQVTLTPGSDSGINNDNITYNTKVTVTVSGEKGSQAIVFNDLNNNNKFDAGEELANFTMTGDKQDISVNLRANDTNRLQVIVTDVAGNQQGSTQPLVIIADVNPPVFIDKVALLLSSGSSIDAMDNNILINSSRATETLTAGHFGLASDFPKNITITFYNLTNTLVYKEGVLANSVTLEDIMLGRVTIAYTQTDANQQGSFARVDYSITQPSVRSESEFKINDSLSFKSSDNAMIIWADGSGNGGSSSKWTSGSSYAGGNGGGSNDNIVGTAQGDLIFGDGSGGGGGRHPYAGDPSGNSRGGLAGGGDDYIDAGEGDDIIFGDGFSGWSGSNGIGGYGGGGGGGVYGGSGGFAGGLGAAAGGGNTVGSSGTTLGPTRNPGGGNGGGWGVQNSSINDYVAETDVGANGSSTFNNSGVVSSTVADARSQFLSGTGLMFTQDMGRGNDIINGGAGNDYIMGGGGNDIITGGRGNDIMYGRGGTGWFNGQNLTNVNDNDLFVWKRGDATGSSVDVIRDFQVWDGTNGDRIDISQLLEGYNKDTSDISQWIVSIRNNTTQAGTLGWDSGKTGTAIIIDVDGNGPGTNSQTIFLTNVNTLPTDIHTLISNGTIIV</sequence>
<dbReference type="RefSeq" id="WP_038472991.1">
    <property type="nucleotide sequence ID" value="NZ_CP009451.1"/>
</dbReference>
<dbReference type="Proteomes" id="UP000029481">
    <property type="component" value="Chromosome"/>
</dbReference>
<dbReference type="PROSITE" id="PS00330">
    <property type="entry name" value="HEMOLYSIN_CALCIUM"/>
    <property type="match status" value="2"/>
</dbReference>
<reference evidence="4 5" key="1">
    <citation type="submission" date="2014-09" db="EMBL/GenBank/DDBJ databases">
        <title>Cedecea neteri SSMD04 Genome Sequencing.</title>
        <authorList>
            <person name="Tan J.-Y."/>
        </authorList>
    </citation>
    <scope>NUCLEOTIDE SEQUENCE [LARGE SCALE GENOMIC DNA]</scope>
    <source>
        <strain evidence="4 5">SSMD04</strain>
    </source>
</reference>
<keyword evidence="5" id="KW-1185">Reference proteome</keyword>
<dbReference type="GO" id="GO:0005509">
    <property type="term" value="F:calcium ion binding"/>
    <property type="evidence" value="ECO:0007669"/>
    <property type="project" value="InterPro"/>
</dbReference>
<evidence type="ECO:0000313" key="5">
    <source>
        <dbReference type="Proteomes" id="UP000029481"/>
    </source>
</evidence>
<feature type="compositionally biased region" description="Polar residues" evidence="2">
    <location>
        <begin position="99"/>
        <end position="115"/>
    </location>
</feature>
<evidence type="ECO:0000256" key="1">
    <source>
        <dbReference type="ARBA" id="ARBA00022837"/>
    </source>
</evidence>
<organism evidence="4 5">
    <name type="scientific">Cedecea neteri</name>
    <dbReference type="NCBI Taxonomy" id="158822"/>
    <lineage>
        <taxon>Bacteria</taxon>
        <taxon>Pseudomonadati</taxon>
        <taxon>Pseudomonadota</taxon>
        <taxon>Gammaproteobacteria</taxon>
        <taxon>Enterobacterales</taxon>
        <taxon>Enterobacteriaceae</taxon>
        <taxon>Cedecea</taxon>
    </lineage>
</organism>
<evidence type="ECO:0000256" key="2">
    <source>
        <dbReference type="SAM" id="MobiDB-lite"/>
    </source>
</evidence>
<evidence type="ECO:0000313" key="4">
    <source>
        <dbReference type="EMBL" id="AIR03536.1"/>
    </source>
</evidence>
<protein>
    <recommendedName>
        <fullName evidence="3">Bacterial Ig-like domain-containing protein</fullName>
    </recommendedName>
</protein>
<feature type="domain" description="Bacterial Ig-like" evidence="3">
    <location>
        <begin position="386"/>
        <end position="483"/>
    </location>
</feature>
<dbReference type="Pfam" id="PF00353">
    <property type="entry name" value="HemolysinCabind"/>
    <property type="match status" value="2"/>
</dbReference>
<evidence type="ECO:0000259" key="3">
    <source>
        <dbReference type="Pfam" id="PF19077"/>
    </source>
</evidence>
<dbReference type="Gene3D" id="2.150.10.10">
    <property type="entry name" value="Serralysin-like metalloprotease, C-terminal"/>
    <property type="match status" value="1"/>
</dbReference>
<dbReference type="Pfam" id="PF19077">
    <property type="entry name" value="Big_13"/>
    <property type="match status" value="2"/>
</dbReference>
<feature type="compositionally biased region" description="Gly residues" evidence="2">
    <location>
        <begin position="688"/>
        <end position="697"/>
    </location>
</feature>
<feature type="domain" description="Bacterial Ig-like" evidence="3">
    <location>
        <begin position="284"/>
        <end position="385"/>
    </location>
</feature>
<feature type="region of interest" description="Disordered" evidence="2">
    <location>
        <begin position="94"/>
        <end position="115"/>
    </location>
</feature>
<dbReference type="KEGG" id="cnt:JT31_02560"/>
<proteinExistence type="predicted"/>
<dbReference type="InterPro" id="IPR019960">
    <property type="entry name" value="T1SS_VCA0849"/>
</dbReference>
<dbReference type="InterPro" id="IPR013783">
    <property type="entry name" value="Ig-like_fold"/>
</dbReference>
<dbReference type="AlphaFoldDB" id="A0A089PX70"/>
<dbReference type="PRINTS" id="PR00313">
    <property type="entry name" value="CABNDNGRPT"/>
</dbReference>